<evidence type="ECO:0000256" key="6">
    <source>
        <dbReference type="ARBA" id="ARBA00022840"/>
    </source>
</evidence>
<dbReference type="EMBL" id="JAANER010000004">
    <property type="protein sequence ID" value="KAG9190053.1"/>
    <property type="molecule type" value="Genomic_DNA"/>
</dbReference>
<dbReference type="InterPro" id="IPR011709">
    <property type="entry name" value="DEAD-box_helicase_OB_fold"/>
</dbReference>
<name>A0AAD4FJE9_9PLEO</name>
<keyword evidence="3" id="KW-0547">Nucleotide-binding</keyword>
<dbReference type="SMART" id="SM00490">
    <property type="entry name" value="HELICc"/>
    <property type="match status" value="1"/>
</dbReference>
<dbReference type="Gene3D" id="3.40.50.300">
    <property type="entry name" value="P-loop containing nucleotide triphosphate hydrolases"/>
    <property type="match status" value="2"/>
</dbReference>
<feature type="domain" description="Helicase C-terminal" evidence="12">
    <location>
        <begin position="366"/>
        <end position="559"/>
    </location>
</feature>
<feature type="domain" description="Helicase ATP-binding" evidence="11">
    <location>
        <begin position="197"/>
        <end position="361"/>
    </location>
</feature>
<organism evidence="13 14">
    <name type="scientific">Alternaria panax</name>
    <dbReference type="NCBI Taxonomy" id="48097"/>
    <lineage>
        <taxon>Eukaryota</taxon>
        <taxon>Fungi</taxon>
        <taxon>Dikarya</taxon>
        <taxon>Ascomycota</taxon>
        <taxon>Pezizomycotina</taxon>
        <taxon>Dothideomycetes</taxon>
        <taxon>Pleosporomycetidae</taxon>
        <taxon>Pleosporales</taxon>
        <taxon>Pleosporineae</taxon>
        <taxon>Pleosporaceae</taxon>
        <taxon>Alternaria</taxon>
        <taxon>Alternaria sect. Panax</taxon>
    </lineage>
</organism>
<dbReference type="SUPFAM" id="SSF52540">
    <property type="entry name" value="P-loop containing nucleoside triphosphate hydrolases"/>
    <property type="match status" value="1"/>
</dbReference>
<comment type="caution">
    <text evidence="13">The sequence shown here is derived from an EMBL/GenBank/DDBJ whole genome shotgun (WGS) entry which is preliminary data.</text>
</comment>
<dbReference type="InterPro" id="IPR001650">
    <property type="entry name" value="Helicase_C-like"/>
</dbReference>
<dbReference type="AlphaFoldDB" id="A0AAD4FJE9"/>
<evidence type="ECO:0000256" key="9">
    <source>
        <dbReference type="SAM" id="Coils"/>
    </source>
</evidence>
<dbReference type="GO" id="GO:0005524">
    <property type="term" value="F:ATP binding"/>
    <property type="evidence" value="ECO:0007669"/>
    <property type="project" value="UniProtKB-KW"/>
</dbReference>
<dbReference type="InterPro" id="IPR002464">
    <property type="entry name" value="DNA/RNA_helicase_DEAH_CS"/>
</dbReference>
<dbReference type="GO" id="GO:0008380">
    <property type="term" value="P:RNA splicing"/>
    <property type="evidence" value="ECO:0007669"/>
    <property type="project" value="UniProtKB-KW"/>
</dbReference>
<dbReference type="Pfam" id="PF00271">
    <property type="entry name" value="Helicase_C"/>
    <property type="match status" value="1"/>
</dbReference>
<dbReference type="InterPro" id="IPR027417">
    <property type="entry name" value="P-loop_NTPase"/>
</dbReference>
<reference evidence="13" key="1">
    <citation type="submission" date="2021-07" db="EMBL/GenBank/DDBJ databases">
        <title>Genome Resource of American Ginseng Black Spot Pathogen Alternaria panax.</title>
        <authorList>
            <person name="Qiu C."/>
            <person name="Wang W."/>
            <person name="Liu Z."/>
        </authorList>
    </citation>
    <scope>NUCLEOTIDE SEQUENCE</scope>
    <source>
        <strain evidence="13">BNCC115425</strain>
    </source>
</reference>
<evidence type="ECO:0000259" key="11">
    <source>
        <dbReference type="PROSITE" id="PS51192"/>
    </source>
</evidence>
<keyword evidence="5 13" id="KW-0347">Helicase</keyword>
<feature type="region of interest" description="Disordered" evidence="10">
    <location>
        <begin position="829"/>
        <end position="852"/>
    </location>
</feature>
<evidence type="ECO:0000256" key="1">
    <source>
        <dbReference type="ARBA" id="ARBA00012552"/>
    </source>
</evidence>
<dbReference type="GO" id="GO:0003724">
    <property type="term" value="F:RNA helicase activity"/>
    <property type="evidence" value="ECO:0007669"/>
    <property type="project" value="UniProtKB-EC"/>
</dbReference>
<dbReference type="PROSITE" id="PS51194">
    <property type="entry name" value="HELICASE_CTER"/>
    <property type="match status" value="1"/>
</dbReference>
<keyword evidence="9" id="KW-0175">Coiled coil</keyword>
<dbReference type="Pfam" id="PF21010">
    <property type="entry name" value="HA2_C"/>
    <property type="match status" value="1"/>
</dbReference>
<evidence type="ECO:0000256" key="5">
    <source>
        <dbReference type="ARBA" id="ARBA00022806"/>
    </source>
</evidence>
<dbReference type="Proteomes" id="UP001199106">
    <property type="component" value="Unassembled WGS sequence"/>
</dbReference>
<evidence type="ECO:0000313" key="13">
    <source>
        <dbReference type="EMBL" id="KAG9190053.1"/>
    </source>
</evidence>
<dbReference type="InterPro" id="IPR048333">
    <property type="entry name" value="HA2_WH"/>
</dbReference>
<evidence type="ECO:0000256" key="2">
    <source>
        <dbReference type="ARBA" id="ARBA00022664"/>
    </source>
</evidence>
<dbReference type="InterPro" id="IPR014001">
    <property type="entry name" value="Helicase_ATP-bd"/>
</dbReference>
<evidence type="ECO:0000259" key="12">
    <source>
        <dbReference type="PROSITE" id="PS51194"/>
    </source>
</evidence>
<dbReference type="FunFam" id="3.40.50.300:FF:000615">
    <property type="entry name" value="pre-mRNA-splicing factor ATP-dependent RNA helicase DEAH7"/>
    <property type="match status" value="1"/>
</dbReference>
<keyword evidence="7" id="KW-0508">mRNA splicing</keyword>
<dbReference type="PANTHER" id="PTHR18934:SF83">
    <property type="entry name" value="PRE-MRNA-SPLICING FACTOR ATP-DEPENDENT RNA HELICASE DHX16"/>
    <property type="match status" value="1"/>
</dbReference>
<dbReference type="GO" id="GO:0016787">
    <property type="term" value="F:hydrolase activity"/>
    <property type="evidence" value="ECO:0007669"/>
    <property type="project" value="UniProtKB-KW"/>
</dbReference>
<dbReference type="PROSITE" id="PS00690">
    <property type="entry name" value="DEAH_ATP_HELICASE"/>
    <property type="match status" value="1"/>
</dbReference>
<gene>
    <name evidence="13" type="ORF">G6011_08141</name>
</gene>
<evidence type="ECO:0000256" key="8">
    <source>
        <dbReference type="ARBA" id="ARBA00047984"/>
    </source>
</evidence>
<evidence type="ECO:0000256" key="4">
    <source>
        <dbReference type="ARBA" id="ARBA00022801"/>
    </source>
</evidence>
<feature type="coiled-coil region" evidence="9">
    <location>
        <begin position="26"/>
        <end position="60"/>
    </location>
</feature>
<dbReference type="GO" id="GO:0003723">
    <property type="term" value="F:RNA binding"/>
    <property type="evidence" value="ECO:0007669"/>
    <property type="project" value="TreeGrafter"/>
</dbReference>
<dbReference type="Pfam" id="PF00270">
    <property type="entry name" value="DEAD"/>
    <property type="match status" value="1"/>
</dbReference>
<evidence type="ECO:0000256" key="7">
    <source>
        <dbReference type="ARBA" id="ARBA00023187"/>
    </source>
</evidence>
<keyword evidence="4 13" id="KW-0378">Hydrolase</keyword>
<keyword evidence="6" id="KW-0067">ATP-binding</keyword>
<dbReference type="GO" id="GO:0071013">
    <property type="term" value="C:catalytic step 2 spliceosome"/>
    <property type="evidence" value="ECO:0007669"/>
    <property type="project" value="TreeGrafter"/>
</dbReference>
<comment type="catalytic activity">
    <reaction evidence="8">
        <text>ATP + H2O = ADP + phosphate + H(+)</text>
        <dbReference type="Rhea" id="RHEA:13065"/>
        <dbReference type="ChEBI" id="CHEBI:15377"/>
        <dbReference type="ChEBI" id="CHEBI:15378"/>
        <dbReference type="ChEBI" id="CHEBI:30616"/>
        <dbReference type="ChEBI" id="CHEBI:43474"/>
        <dbReference type="ChEBI" id="CHEBI:456216"/>
        <dbReference type="EC" id="3.6.4.13"/>
    </reaction>
</comment>
<evidence type="ECO:0000313" key="14">
    <source>
        <dbReference type="Proteomes" id="UP001199106"/>
    </source>
</evidence>
<dbReference type="PANTHER" id="PTHR18934">
    <property type="entry name" value="ATP-DEPENDENT RNA HELICASE"/>
    <property type="match status" value="1"/>
</dbReference>
<dbReference type="FunFam" id="3.40.50.300:FF:000145">
    <property type="entry name" value="probable ATP-dependent RNA helicase DHX40"/>
    <property type="match status" value="1"/>
</dbReference>
<proteinExistence type="predicted"/>
<evidence type="ECO:0000256" key="3">
    <source>
        <dbReference type="ARBA" id="ARBA00022741"/>
    </source>
</evidence>
<dbReference type="GO" id="GO:0006397">
    <property type="term" value="P:mRNA processing"/>
    <property type="evidence" value="ECO:0007669"/>
    <property type="project" value="UniProtKB-KW"/>
</dbReference>
<dbReference type="CDD" id="cd18791">
    <property type="entry name" value="SF2_C_RHA"/>
    <property type="match status" value="1"/>
</dbReference>
<sequence>MDSKRRKTGDQDVSALRLASRQKYLAEREAQQLALLRRQVAEEAEEEERLGSRLSEKERKEFAKNRETLRLAEARNAIDDSIGGGYILPDADYSNKHEALTKRHKDKDADYKSEYQLWEQDQMNKIQSQTKTAERRVQEQDYEYVFDASQNVAYDGPIVDLEKQRLETLVDEAEKHAASIEEVRRSLPVYKYKDDFIKALETHQILVFVGETGSGKTTQLTQFLRDVGYSKNGRIGCTQPRRVAAMSVAKRVAEEAGVRLGKEVGYQVRFEEKFDANSTEIVYLTDGLLLKQALTSPLLEEYSVIVLDEAHERTIATDVLMVLTREITRCRPDFRLVIASATLNAQFFSEYFDQAPILSCPGRSFKITKLFTESPEANYLSAAITTFWQVHASQPPGDVLIFLTGEEEIVQAAESIEATAKKLGTTMAPVVVAPVYGALPSELQSLIFNPVPKGSRKVCLATNIAETSLTIDGIVYVIDCGLVKQKKFDSRLGTETLSVVPCSRASVSQRSGRAGRTQPGISFHLYTKFAFYNELPEATEPEILRSSLDSVILMLKSMAVNDILNFEFPSKPSSDAMIASLENLYALGFLNSEGQVSKLGRRASELPLDPKLAKALLAADSFGCVDEMVTITAMVSEAGSLFFAPKDKKAAADLARQRFASEHGDMISLLNLWNEFEESGFSKIWCQENFVQYRSLNRVVDVREQLYRLCDKVEIERSSCGAADHVKIMKSWTSAYFANTARLNKDGMSYRCLSSTNQVWIHPSSGLREKRPRLVCYFEQVETSKSWMRTVAPIESSWLSELAPHYFKKGQLDDLDMGKKMPKAAPNMLQERSKTSAGHNMTIKSGMPKGQK</sequence>
<dbReference type="SMART" id="SM00847">
    <property type="entry name" value="HA2"/>
    <property type="match status" value="1"/>
</dbReference>
<keyword evidence="2" id="KW-0507">mRNA processing</keyword>
<dbReference type="PROSITE" id="PS51192">
    <property type="entry name" value="HELICASE_ATP_BIND_1"/>
    <property type="match status" value="1"/>
</dbReference>
<accession>A0AAD4FJE9</accession>
<dbReference type="InterPro" id="IPR007502">
    <property type="entry name" value="Helicase-assoc_dom"/>
</dbReference>
<dbReference type="SMART" id="SM00487">
    <property type="entry name" value="DEXDc"/>
    <property type="match status" value="1"/>
</dbReference>
<keyword evidence="14" id="KW-1185">Reference proteome</keyword>
<dbReference type="Pfam" id="PF04408">
    <property type="entry name" value="WHD_HA2"/>
    <property type="match status" value="1"/>
</dbReference>
<dbReference type="Pfam" id="PF07717">
    <property type="entry name" value="OB_NTP_bind"/>
    <property type="match status" value="1"/>
</dbReference>
<protein>
    <recommendedName>
        <fullName evidence="1">RNA helicase</fullName>
        <ecNumber evidence="1">3.6.4.13</ecNumber>
    </recommendedName>
</protein>
<evidence type="ECO:0000256" key="10">
    <source>
        <dbReference type="SAM" id="MobiDB-lite"/>
    </source>
</evidence>
<dbReference type="EC" id="3.6.4.13" evidence="1"/>
<dbReference type="Gene3D" id="1.20.120.1080">
    <property type="match status" value="1"/>
</dbReference>
<dbReference type="InterPro" id="IPR011545">
    <property type="entry name" value="DEAD/DEAH_box_helicase_dom"/>
</dbReference>